<gene>
    <name evidence="8" type="ORF">T440DRAFT_559905</name>
</gene>
<comment type="subcellular location">
    <subcellularLocation>
        <location evidence="1">Nucleus</location>
    </subcellularLocation>
</comment>
<protein>
    <recommendedName>
        <fullName evidence="7">MADS-box domain-containing protein</fullName>
    </recommendedName>
</protein>
<reference evidence="8" key="1">
    <citation type="submission" date="2020-01" db="EMBL/GenBank/DDBJ databases">
        <authorList>
            <consortium name="DOE Joint Genome Institute"/>
            <person name="Haridas S."/>
            <person name="Albert R."/>
            <person name="Binder M."/>
            <person name="Bloem J."/>
            <person name="Labutti K."/>
            <person name="Salamov A."/>
            <person name="Andreopoulos B."/>
            <person name="Baker S.E."/>
            <person name="Barry K."/>
            <person name="Bills G."/>
            <person name="Bluhm B.H."/>
            <person name="Cannon C."/>
            <person name="Castanera R."/>
            <person name="Culley D.E."/>
            <person name="Daum C."/>
            <person name="Ezra D."/>
            <person name="Gonzalez J.B."/>
            <person name="Henrissat B."/>
            <person name="Kuo A."/>
            <person name="Liang C."/>
            <person name="Lipzen A."/>
            <person name="Lutzoni F."/>
            <person name="Magnuson J."/>
            <person name="Mondo S."/>
            <person name="Nolan M."/>
            <person name="Ohm R."/>
            <person name="Pangilinan J."/>
            <person name="Park H.-J."/>
            <person name="Ramirez L."/>
            <person name="Alfaro M."/>
            <person name="Sun H."/>
            <person name="Tritt A."/>
            <person name="Yoshinaga Y."/>
            <person name="Zwiers L.-H."/>
            <person name="Turgeon B.G."/>
            <person name="Goodwin S.B."/>
            <person name="Spatafora J.W."/>
            <person name="Crous P.W."/>
            <person name="Grigoriev I.V."/>
        </authorList>
    </citation>
    <scope>NUCLEOTIDE SEQUENCE</scope>
    <source>
        <strain evidence="8">IPT5</strain>
    </source>
</reference>
<dbReference type="GO" id="GO:0045944">
    <property type="term" value="P:positive regulation of transcription by RNA polymerase II"/>
    <property type="evidence" value="ECO:0007669"/>
    <property type="project" value="UniProtKB-ARBA"/>
</dbReference>
<evidence type="ECO:0000256" key="5">
    <source>
        <dbReference type="ARBA" id="ARBA00023242"/>
    </source>
</evidence>
<proteinExistence type="predicted"/>
<dbReference type="EMBL" id="MU006558">
    <property type="protein sequence ID" value="KAF2843834.1"/>
    <property type="molecule type" value="Genomic_DNA"/>
</dbReference>
<evidence type="ECO:0000256" key="3">
    <source>
        <dbReference type="ARBA" id="ARBA00023125"/>
    </source>
</evidence>
<sequence length="119" mass="13583">MASRKLQQESFRKRKNNFIRRGHEISSRYKVAVWICIQKENGQLYVYDSDPTRSDWPPSSAQLQSTYPVPVVKTSEDFLPEKPTAKKLPPAKKDTLLPGSLSRPPVPEYSQKEIFSAGC</sequence>
<keyword evidence="4" id="KW-0804">Transcription</keyword>
<dbReference type="GO" id="GO:0003677">
    <property type="term" value="F:DNA binding"/>
    <property type="evidence" value="ECO:0007669"/>
    <property type="project" value="UniProtKB-KW"/>
</dbReference>
<evidence type="ECO:0000256" key="4">
    <source>
        <dbReference type="ARBA" id="ARBA00023163"/>
    </source>
</evidence>
<evidence type="ECO:0000256" key="1">
    <source>
        <dbReference type="ARBA" id="ARBA00004123"/>
    </source>
</evidence>
<keyword evidence="2" id="KW-0805">Transcription regulation</keyword>
<dbReference type="SUPFAM" id="SSF55455">
    <property type="entry name" value="SRF-like"/>
    <property type="match status" value="1"/>
</dbReference>
<dbReference type="InterPro" id="IPR002100">
    <property type="entry name" value="TF_MADSbox"/>
</dbReference>
<organism evidence="8 9">
    <name type="scientific">Plenodomus tracheiphilus IPT5</name>
    <dbReference type="NCBI Taxonomy" id="1408161"/>
    <lineage>
        <taxon>Eukaryota</taxon>
        <taxon>Fungi</taxon>
        <taxon>Dikarya</taxon>
        <taxon>Ascomycota</taxon>
        <taxon>Pezizomycotina</taxon>
        <taxon>Dothideomycetes</taxon>
        <taxon>Pleosporomycetidae</taxon>
        <taxon>Pleosporales</taxon>
        <taxon>Pleosporineae</taxon>
        <taxon>Leptosphaeriaceae</taxon>
        <taxon>Plenodomus</taxon>
    </lineage>
</organism>
<keyword evidence="5" id="KW-0539">Nucleus</keyword>
<feature type="region of interest" description="Disordered" evidence="6">
    <location>
        <begin position="78"/>
        <end position="119"/>
    </location>
</feature>
<evidence type="ECO:0000256" key="6">
    <source>
        <dbReference type="SAM" id="MobiDB-lite"/>
    </source>
</evidence>
<keyword evidence="9" id="KW-1185">Reference proteome</keyword>
<dbReference type="Proteomes" id="UP000799423">
    <property type="component" value="Unassembled WGS sequence"/>
</dbReference>
<accession>A0A6A7AMC7</accession>
<feature type="domain" description="MADS-box" evidence="7">
    <location>
        <begin position="1"/>
        <end position="51"/>
    </location>
</feature>
<evidence type="ECO:0000256" key="2">
    <source>
        <dbReference type="ARBA" id="ARBA00023015"/>
    </source>
</evidence>
<name>A0A6A7AMC7_9PLEO</name>
<dbReference type="GO" id="GO:0046983">
    <property type="term" value="F:protein dimerization activity"/>
    <property type="evidence" value="ECO:0007669"/>
    <property type="project" value="InterPro"/>
</dbReference>
<evidence type="ECO:0000313" key="8">
    <source>
        <dbReference type="EMBL" id="KAF2843834.1"/>
    </source>
</evidence>
<dbReference type="PROSITE" id="PS50066">
    <property type="entry name" value="MADS_BOX_2"/>
    <property type="match status" value="1"/>
</dbReference>
<dbReference type="GO" id="GO:0005634">
    <property type="term" value="C:nucleus"/>
    <property type="evidence" value="ECO:0007669"/>
    <property type="project" value="UniProtKB-SubCell"/>
</dbReference>
<dbReference type="OrthoDB" id="1898716at2759"/>
<evidence type="ECO:0000313" key="9">
    <source>
        <dbReference type="Proteomes" id="UP000799423"/>
    </source>
</evidence>
<dbReference type="AlphaFoldDB" id="A0A6A7AMC7"/>
<evidence type="ECO:0000259" key="7">
    <source>
        <dbReference type="PROSITE" id="PS50066"/>
    </source>
</evidence>
<keyword evidence="3" id="KW-0238">DNA-binding</keyword>
<dbReference type="InterPro" id="IPR036879">
    <property type="entry name" value="TF_MADSbox_sf"/>
</dbReference>